<proteinExistence type="predicted"/>
<reference evidence="2 3" key="1">
    <citation type="submission" date="2014-07" db="EMBL/GenBank/DDBJ databases">
        <title>Draft genome sequence of Thalassospira profundimaris S25-3-2.</title>
        <authorList>
            <person name="Lai Q."/>
            <person name="Shao Z."/>
        </authorList>
    </citation>
    <scope>NUCLEOTIDE SEQUENCE [LARGE SCALE GENOMIC DNA]</scope>
    <source>
        <strain evidence="2 3">S25-3-2</strain>
    </source>
</reference>
<evidence type="ECO:0000313" key="3">
    <source>
        <dbReference type="Proteomes" id="UP000252517"/>
    </source>
</evidence>
<feature type="domain" description="HTH marR-type" evidence="1">
    <location>
        <begin position="58"/>
        <end position="122"/>
    </location>
</feature>
<dbReference type="Gene3D" id="1.10.10.10">
    <property type="entry name" value="Winged helix-like DNA-binding domain superfamily/Winged helix DNA-binding domain"/>
    <property type="match status" value="1"/>
</dbReference>
<dbReference type="GO" id="GO:0003700">
    <property type="term" value="F:DNA-binding transcription factor activity"/>
    <property type="evidence" value="ECO:0007669"/>
    <property type="project" value="InterPro"/>
</dbReference>
<dbReference type="InterPro" id="IPR000835">
    <property type="entry name" value="HTH_MarR-typ"/>
</dbReference>
<name>A0A367X8M0_9PROT</name>
<comment type="caution">
    <text evidence="2">The sequence shown here is derived from an EMBL/GenBank/DDBJ whole genome shotgun (WGS) entry which is preliminary data.</text>
</comment>
<dbReference type="AlphaFoldDB" id="A0A367X8M0"/>
<evidence type="ECO:0000313" key="2">
    <source>
        <dbReference type="EMBL" id="RCK49927.1"/>
    </source>
</evidence>
<dbReference type="EMBL" id="JPWH01000009">
    <property type="protein sequence ID" value="RCK49927.1"/>
    <property type="molecule type" value="Genomic_DNA"/>
</dbReference>
<dbReference type="SUPFAM" id="SSF46785">
    <property type="entry name" value="Winged helix' DNA-binding domain"/>
    <property type="match status" value="1"/>
</dbReference>
<sequence>MTGTSNMAEKQRIVSSSHLVSDRAAELSELEFALILSGNAFNRWVVRCMRAAGMPDLSILDILVLHNVNSREREKSLSEVCFVLNVEDSHLVNYALKKLRKQGLVDGIKRGKEVHYATSKEGRELCQRYREVREACLIETFERLGVNRDEVGDVAKTLRAISGVYDQASRAASAM</sequence>
<dbReference type="STRING" id="502049.TH15_14070"/>
<gene>
    <name evidence="2" type="ORF">TH25_13060</name>
</gene>
<dbReference type="InterPro" id="IPR014601">
    <property type="entry name" value="Trans_reg_MarR_HTH"/>
</dbReference>
<evidence type="ECO:0000259" key="1">
    <source>
        <dbReference type="Pfam" id="PF13463"/>
    </source>
</evidence>
<dbReference type="Proteomes" id="UP000252517">
    <property type="component" value="Unassembled WGS sequence"/>
</dbReference>
<protein>
    <submittedName>
        <fullName evidence="2">Transcriptional regulator</fullName>
    </submittedName>
</protein>
<dbReference type="PIRSF" id="PIRSF036158">
    <property type="entry name" value="UCP036158_MarR"/>
    <property type="match status" value="1"/>
</dbReference>
<accession>A0A367X8M0</accession>
<dbReference type="InterPro" id="IPR036390">
    <property type="entry name" value="WH_DNA-bd_sf"/>
</dbReference>
<dbReference type="Pfam" id="PF13463">
    <property type="entry name" value="HTH_27"/>
    <property type="match status" value="1"/>
</dbReference>
<organism evidence="2 3">
    <name type="scientific">Thalassospira profundimaris</name>
    <dbReference type="NCBI Taxonomy" id="502049"/>
    <lineage>
        <taxon>Bacteria</taxon>
        <taxon>Pseudomonadati</taxon>
        <taxon>Pseudomonadota</taxon>
        <taxon>Alphaproteobacteria</taxon>
        <taxon>Rhodospirillales</taxon>
        <taxon>Thalassospiraceae</taxon>
        <taxon>Thalassospira</taxon>
    </lineage>
</organism>
<dbReference type="InterPro" id="IPR036388">
    <property type="entry name" value="WH-like_DNA-bd_sf"/>
</dbReference>